<evidence type="ECO:0000313" key="1">
    <source>
        <dbReference type="EMBL" id="DAD83637.1"/>
    </source>
</evidence>
<name>A0A8S5MMN3_9CAUD</name>
<sequence length="68" mass="7741">MRENKIIRISVCPRCGQAYRKHPALSRLDNETLICPDCGTREALDSIGVKPDEQEQIIASIHRCHQPE</sequence>
<protein>
    <submittedName>
        <fullName evidence="1">Uncharacterized protein</fullName>
    </submittedName>
</protein>
<proteinExistence type="predicted"/>
<dbReference type="EMBL" id="BK014939">
    <property type="protein sequence ID" value="DAD83637.1"/>
    <property type="molecule type" value="Genomic_DNA"/>
</dbReference>
<reference evidence="1" key="1">
    <citation type="journal article" date="2021" name="Proc. Natl. Acad. Sci. U.S.A.">
        <title>A Catalog of Tens of Thousands of Viruses from Human Metagenomes Reveals Hidden Associations with Chronic Diseases.</title>
        <authorList>
            <person name="Tisza M.J."/>
            <person name="Buck C.B."/>
        </authorList>
    </citation>
    <scope>NUCLEOTIDE SEQUENCE</scope>
    <source>
        <strain evidence="1">Ct89Z21</strain>
    </source>
</reference>
<organism evidence="1">
    <name type="scientific">Siphoviridae sp. ct89Z21</name>
    <dbReference type="NCBI Taxonomy" id="2826168"/>
    <lineage>
        <taxon>Viruses</taxon>
        <taxon>Duplodnaviria</taxon>
        <taxon>Heunggongvirae</taxon>
        <taxon>Uroviricota</taxon>
        <taxon>Caudoviricetes</taxon>
    </lineage>
</organism>
<accession>A0A8S5MMN3</accession>